<name>A0A4Q4KM50_9FLAO</name>
<comment type="caution">
    <text evidence="1">The sequence shown here is derived from an EMBL/GenBank/DDBJ whole genome shotgun (WGS) entry which is preliminary data.</text>
</comment>
<dbReference type="OrthoDB" id="1466455at2"/>
<keyword evidence="2" id="KW-1185">Reference proteome</keyword>
<dbReference type="Proteomes" id="UP000293952">
    <property type="component" value="Unassembled WGS sequence"/>
</dbReference>
<protein>
    <submittedName>
        <fullName evidence="1">Uncharacterized protein</fullName>
    </submittedName>
</protein>
<dbReference type="EMBL" id="SETE01000003">
    <property type="protein sequence ID" value="RYM34188.1"/>
    <property type="molecule type" value="Genomic_DNA"/>
</dbReference>
<evidence type="ECO:0000313" key="2">
    <source>
        <dbReference type="Proteomes" id="UP000293952"/>
    </source>
</evidence>
<dbReference type="AlphaFoldDB" id="A0A4Q4KM50"/>
<reference evidence="1 2" key="1">
    <citation type="submission" date="2019-02" db="EMBL/GenBank/DDBJ databases">
        <title>Genome sequence of the sea-ice species Brumimicrobium glaciale.</title>
        <authorList>
            <person name="Bowman J.P."/>
        </authorList>
    </citation>
    <scope>NUCLEOTIDE SEQUENCE [LARGE SCALE GENOMIC DNA]</scope>
    <source>
        <strain evidence="1 2">IC156</strain>
    </source>
</reference>
<dbReference type="RefSeq" id="WP_130093628.1">
    <property type="nucleotide sequence ID" value="NZ_SETE01000003.1"/>
</dbReference>
<evidence type="ECO:0000313" key="1">
    <source>
        <dbReference type="EMBL" id="RYM34188.1"/>
    </source>
</evidence>
<sequence>MKFISVRRLAAVLKLEVSRTNDELIHKLKQSVDQHFLKNQILNAFGQDFAQQELIFILNQLKEENIPVFHEWIEEDRLLVEYLFSSGEIILENEDVILSKENDLFETYQNFLETYLAPILSKKLSEFIKEGNLTELGNHLRFSPLLAKKKRIEIQQAVVSYLRQSIAQLKVSHDQELQKQLKLVFSIEFVQLLNELDESFYADSIKYFDTARLVVQRNDLSLLVLDRIKSAILSLNLNKEDHQKVVDFSSSNAFRARVKKPNSRINEMVKSPFFIVAVIVVLVNFIFLDSEGEVEINNSEENVFVTSYLDDNEIRDFPFLIDTFNLEITYKILQEASVANYRPLYIGVKNDTLDVNYNLSKYYAPPPDIEVIEIDSTIPPKSEIEKNKIRQNHDKISEYFKDLSFEKKCPDWYDSKIKITIGTTQKIRNVGSKKYEDTDFIYEAYPVILENTSDSTIIIGYGSQIPLILELKDESGEWKATETMFTYMCGNGLPSILLPKGEIVLTSVPVMKDEKKIRFRLKIGGNYSREFGGVLSNE</sequence>
<proteinExistence type="predicted"/>
<organism evidence="1 2">
    <name type="scientific">Brumimicrobium glaciale</name>
    <dbReference type="NCBI Taxonomy" id="200475"/>
    <lineage>
        <taxon>Bacteria</taxon>
        <taxon>Pseudomonadati</taxon>
        <taxon>Bacteroidota</taxon>
        <taxon>Flavobacteriia</taxon>
        <taxon>Flavobacteriales</taxon>
        <taxon>Crocinitomicaceae</taxon>
        <taxon>Brumimicrobium</taxon>
    </lineage>
</organism>
<accession>A0A4Q4KM50</accession>
<gene>
    <name evidence="1" type="ORF">ERX46_09530</name>
</gene>